<dbReference type="RefSeq" id="WP_220102374.1">
    <property type="nucleotide sequence ID" value="NZ_JAHZSS010000001.1"/>
</dbReference>
<gene>
    <name evidence="2" type="ORF">K0504_01550</name>
</gene>
<proteinExistence type="predicted"/>
<keyword evidence="3" id="KW-1185">Reference proteome</keyword>
<feature type="signal peptide" evidence="1">
    <location>
        <begin position="1"/>
        <end position="21"/>
    </location>
</feature>
<organism evidence="2 3">
    <name type="scientific">Neiella holothuriorum</name>
    <dbReference type="NCBI Taxonomy" id="2870530"/>
    <lineage>
        <taxon>Bacteria</taxon>
        <taxon>Pseudomonadati</taxon>
        <taxon>Pseudomonadota</taxon>
        <taxon>Gammaproteobacteria</taxon>
        <taxon>Alteromonadales</taxon>
        <taxon>Echinimonadaceae</taxon>
        <taxon>Neiella</taxon>
    </lineage>
</organism>
<protein>
    <recommendedName>
        <fullName evidence="4">DUF3718 domain-containing protein</fullName>
    </recommendedName>
</protein>
<name>A0ABS7EBN1_9GAMM</name>
<sequence>MKTVTAIAATVALFAAAPTFASTSLKFVAANDQVETQVCVAAVKDGMQGADKVGKELGLSKYETRNVICNGRAIASFSRKYKDVSAEVVSTKS</sequence>
<evidence type="ECO:0000313" key="2">
    <source>
        <dbReference type="EMBL" id="MBW8189706.1"/>
    </source>
</evidence>
<evidence type="ECO:0000313" key="3">
    <source>
        <dbReference type="Proteomes" id="UP001166251"/>
    </source>
</evidence>
<feature type="chain" id="PRO_5047173556" description="DUF3718 domain-containing protein" evidence="1">
    <location>
        <begin position="22"/>
        <end position="93"/>
    </location>
</feature>
<reference evidence="2" key="1">
    <citation type="submission" date="2021-07" db="EMBL/GenBank/DDBJ databases">
        <title>Neiella marina sp. nov., isolated from the intestinal content of sea cucumber Apostichopus japonicus.</title>
        <authorList>
            <person name="Bai X."/>
        </authorList>
    </citation>
    <scope>NUCLEOTIDE SEQUENCE</scope>
    <source>
        <strain evidence="2">126</strain>
    </source>
</reference>
<dbReference type="Proteomes" id="UP001166251">
    <property type="component" value="Unassembled WGS sequence"/>
</dbReference>
<comment type="caution">
    <text evidence="2">The sequence shown here is derived from an EMBL/GenBank/DDBJ whole genome shotgun (WGS) entry which is preliminary data.</text>
</comment>
<evidence type="ECO:0008006" key="4">
    <source>
        <dbReference type="Google" id="ProtNLM"/>
    </source>
</evidence>
<dbReference type="EMBL" id="JAHZSS010000001">
    <property type="protein sequence ID" value="MBW8189706.1"/>
    <property type="molecule type" value="Genomic_DNA"/>
</dbReference>
<accession>A0ABS7EBN1</accession>
<keyword evidence="1" id="KW-0732">Signal</keyword>
<evidence type="ECO:0000256" key="1">
    <source>
        <dbReference type="SAM" id="SignalP"/>
    </source>
</evidence>